<dbReference type="Gene3D" id="3.90.25.10">
    <property type="entry name" value="UDP-galactose 4-epimerase, domain 1"/>
    <property type="match status" value="1"/>
</dbReference>
<comment type="similarity">
    <text evidence="4 10">Belongs to the NAD(P)-dependent epimerase/dehydratase family.</text>
</comment>
<dbReference type="InterPro" id="IPR005886">
    <property type="entry name" value="UDP_G4E"/>
</dbReference>
<protein>
    <recommendedName>
        <fullName evidence="6 10">UDP-glucose 4-epimerase</fullName>
        <ecNumber evidence="5 10">5.1.3.2</ecNumber>
    </recommendedName>
</protein>
<dbReference type="NCBIfam" id="TIGR01179">
    <property type="entry name" value="galE"/>
    <property type="match status" value="1"/>
</dbReference>
<dbReference type="InterPro" id="IPR036291">
    <property type="entry name" value="NAD(P)-bd_dom_sf"/>
</dbReference>
<feature type="domain" description="NAD-dependent epimerase/dehydratase" evidence="11">
    <location>
        <begin position="7"/>
        <end position="256"/>
    </location>
</feature>
<dbReference type="PANTHER" id="PTHR43725:SF53">
    <property type="entry name" value="UDP-ARABINOSE 4-EPIMERASE 1"/>
    <property type="match status" value="1"/>
</dbReference>
<evidence type="ECO:0000256" key="10">
    <source>
        <dbReference type="RuleBase" id="RU366046"/>
    </source>
</evidence>
<evidence type="ECO:0000256" key="8">
    <source>
        <dbReference type="ARBA" id="ARBA00023235"/>
    </source>
</evidence>
<dbReference type="PANTHER" id="PTHR43725">
    <property type="entry name" value="UDP-GLUCOSE 4-EPIMERASE"/>
    <property type="match status" value="1"/>
</dbReference>
<dbReference type="InterPro" id="IPR001509">
    <property type="entry name" value="Epimerase_deHydtase"/>
</dbReference>
<dbReference type="CDD" id="cd05247">
    <property type="entry name" value="UDP_G4E_1_SDR_e"/>
    <property type="match status" value="1"/>
</dbReference>
<evidence type="ECO:0000256" key="9">
    <source>
        <dbReference type="ARBA" id="ARBA00023277"/>
    </source>
</evidence>
<evidence type="ECO:0000256" key="2">
    <source>
        <dbReference type="ARBA" id="ARBA00001911"/>
    </source>
</evidence>
<organism evidence="12 13">
    <name type="scientific">Paeniroseomonas aquatica</name>
    <dbReference type="NCBI Taxonomy" id="373043"/>
    <lineage>
        <taxon>Bacteria</taxon>
        <taxon>Pseudomonadati</taxon>
        <taxon>Pseudomonadota</taxon>
        <taxon>Alphaproteobacteria</taxon>
        <taxon>Acetobacterales</taxon>
        <taxon>Acetobacteraceae</taxon>
        <taxon>Paeniroseomonas</taxon>
    </lineage>
</organism>
<dbReference type="EC" id="5.1.3.2" evidence="5 10"/>
<evidence type="ECO:0000313" key="13">
    <source>
        <dbReference type="Proteomes" id="UP001529369"/>
    </source>
</evidence>
<comment type="catalytic activity">
    <reaction evidence="1 10">
        <text>UDP-alpha-D-glucose = UDP-alpha-D-galactose</text>
        <dbReference type="Rhea" id="RHEA:22168"/>
        <dbReference type="ChEBI" id="CHEBI:58885"/>
        <dbReference type="ChEBI" id="CHEBI:66914"/>
        <dbReference type="EC" id="5.1.3.2"/>
    </reaction>
</comment>
<evidence type="ECO:0000256" key="5">
    <source>
        <dbReference type="ARBA" id="ARBA00013189"/>
    </source>
</evidence>
<reference evidence="13" key="1">
    <citation type="journal article" date="2019" name="Int. J. Syst. Evol. Microbiol.">
        <title>The Global Catalogue of Microorganisms (GCM) 10K type strain sequencing project: providing services to taxonomists for standard genome sequencing and annotation.</title>
        <authorList>
            <consortium name="The Broad Institute Genomics Platform"/>
            <consortium name="The Broad Institute Genome Sequencing Center for Infectious Disease"/>
            <person name="Wu L."/>
            <person name="Ma J."/>
        </authorList>
    </citation>
    <scope>NUCLEOTIDE SEQUENCE [LARGE SCALE GENOMIC DNA]</scope>
    <source>
        <strain evidence="13">CECT 7131</strain>
    </source>
</reference>
<keyword evidence="7 10" id="KW-0520">NAD</keyword>
<accession>A0ABT8AHD9</accession>
<dbReference type="GO" id="GO:0003978">
    <property type="term" value="F:UDP-glucose 4-epimerase activity"/>
    <property type="evidence" value="ECO:0007669"/>
    <property type="project" value="UniProtKB-EC"/>
</dbReference>
<dbReference type="SUPFAM" id="SSF51735">
    <property type="entry name" value="NAD(P)-binding Rossmann-fold domains"/>
    <property type="match status" value="1"/>
</dbReference>
<keyword evidence="8 10" id="KW-0413">Isomerase</keyword>
<comment type="caution">
    <text evidence="12">The sequence shown here is derived from an EMBL/GenBank/DDBJ whole genome shotgun (WGS) entry which is preliminary data.</text>
</comment>
<evidence type="ECO:0000259" key="11">
    <source>
        <dbReference type="Pfam" id="PF01370"/>
    </source>
</evidence>
<evidence type="ECO:0000313" key="12">
    <source>
        <dbReference type="EMBL" id="MDN3568784.1"/>
    </source>
</evidence>
<proteinExistence type="inferred from homology"/>
<dbReference type="Pfam" id="PF01370">
    <property type="entry name" value="Epimerase"/>
    <property type="match status" value="1"/>
</dbReference>
<sequence>MSVGSAILVTGGAGYIGSHVVLALLDAGLPVVVLDDLSTGSTAAIPQGVPLVRGSTGDVALVRAALRRYRVEAVVHLAASLVVPDSMRDPTRYWRNNVANTLALAEACVAEGVSRLVFSSTAAVYGIPDRLPVDETAPCRPINPYGASKLAAEQLLQDTAAAHGLAVVALRYFNVAGADPAGRAGQRTLGATHLIKVACEAALGQRQVVAVYGEDYDTPDGTGVRDYIHVTDLARAHVEALRHLAMGGAGAVLNCGYGHGHSVRAVLRAVEQAAGVVLPVLAASRRPGDPPAIVAAAGRIRALLAWRPAFDDLDRIVADALAWERRMLAATGGMQRTLSA</sequence>
<dbReference type="Gene3D" id="3.40.50.720">
    <property type="entry name" value="NAD(P)-binding Rossmann-like Domain"/>
    <property type="match status" value="1"/>
</dbReference>
<dbReference type="EMBL" id="JAUFPN010000306">
    <property type="protein sequence ID" value="MDN3568784.1"/>
    <property type="molecule type" value="Genomic_DNA"/>
</dbReference>
<evidence type="ECO:0000256" key="1">
    <source>
        <dbReference type="ARBA" id="ARBA00000083"/>
    </source>
</evidence>
<evidence type="ECO:0000256" key="4">
    <source>
        <dbReference type="ARBA" id="ARBA00007637"/>
    </source>
</evidence>
<evidence type="ECO:0000256" key="3">
    <source>
        <dbReference type="ARBA" id="ARBA00004947"/>
    </source>
</evidence>
<dbReference type="Proteomes" id="UP001529369">
    <property type="component" value="Unassembled WGS sequence"/>
</dbReference>
<name>A0ABT8AHD9_9PROT</name>
<comment type="pathway">
    <text evidence="3 10">Carbohydrate metabolism; galactose metabolism.</text>
</comment>
<comment type="cofactor">
    <cofactor evidence="2 10">
        <name>NAD(+)</name>
        <dbReference type="ChEBI" id="CHEBI:57540"/>
    </cofactor>
</comment>
<dbReference type="RefSeq" id="WP_290320904.1">
    <property type="nucleotide sequence ID" value="NZ_JAUFPN010000306.1"/>
</dbReference>
<keyword evidence="9 10" id="KW-0119">Carbohydrate metabolism</keyword>
<gene>
    <name evidence="12" type="primary">galE</name>
    <name evidence="12" type="ORF">QWZ14_30780</name>
</gene>
<evidence type="ECO:0000256" key="6">
    <source>
        <dbReference type="ARBA" id="ARBA00018569"/>
    </source>
</evidence>
<comment type="subunit">
    <text evidence="10">Homodimer.</text>
</comment>
<evidence type="ECO:0000256" key="7">
    <source>
        <dbReference type="ARBA" id="ARBA00023027"/>
    </source>
</evidence>
<keyword evidence="13" id="KW-1185">Reference proteome</keyword>